<gene>
    <name evidence="6" type="ORF">Eint_030950</name>
</gene>
<evidence type="ECO:0000256" key="3">
    <source>
        <dbReference type="ARBA" id="ARBA00022989"/>
    </source>
</evidence>
<dbReference type="EMBL" id="CP001944">
    <property type="protein sequence ID" value="ADM11239.1"/>
    <property type="molecule type" value="Genomic_DNA"/>
</dbReference>
<evidence type="ECO:0008006" key="8">
    <source>
        <dbReference type="Google" id="ProtNLM"/>
    </source>
</evidence>
<dbReference type="KEGG" id="ein:Eint_030950"/>
<evidence type="ECO:0000313" key="6">
    <source>
        <dbReference type="EMBL" id="ADM11239.1"/>
    </source>
</evidence>
<dbReference type="RefSeq" id="XP_003072599.1">
    <property type="nucleotide sequence ID" value="XM_003072553.1"/>
</dbReference>
<dbReference type="GO" id="GO:0016020">
    <property type="term" value="C:membrane"/>
    <property type="evidence" value="ECO:0007669"/>
    <property type="project" value="InterPro"/>
</dbReference>
<dbReference type="OrthoDB" id="1898221at2759"/>
<keyword evidence="2 5" id="KW-0812">Transmembrane</keyword>
<dbReference type="Proteomes" id="UP000002313">
    <property type="component" value="Chromosome III"/>
</dbReference>
<evidence type="ECO:0000256" key="1">
    <source>
        <dbReference type="ARBA" id="ARBA00004127"/>
    </source>
</evidence>
<sequence>MEKEKIKRMLKEILKVTLLGFCVYGTLDYALPEQVVQSINRTSGGKFVYLTVLSLYLTIITTVIGYLTRTKVGKSLETTYKDLLALSFSLEGIVTLLFWILYFINPTLLKSRKLYSEGIQESLLTELSQHLFPLLLLLICQIDVRLKKRKRCISFVFGFGILYFLETWYFYTVDGKWPYPIFKKMNTIGRILFIFMACLIGTGCYLGLLGVNDLVHGKYEPVKEDNRSF</sequence>
<accession>E0S6A4</accession>
<name>E0S6A4_ENCIT</name>
<feature type="transmembrane region" description="Helical" evidence="5">
    <location>
        <begin position="152"/>
        <end position="171"/>
    </location>
</feature>
<evidence type="ECO:0000256" key="5">
    <source>
        <dbReference type="SAM" id="Phobius"/>
    </source>
</evidence>
<keyword evidence="3 5" id="KW-1133">Transmembrane helix</keyword>
<evidence type="ECO:0000256" key="4">
    <source>
        <dbReference type="ARBA" id="ARBA00023136"/>
    </source>
</evidence>
<dbReference type="PANTHER" id="PTHR10989">
    <property type="entry name" value="ANDROGEN-INDUCED PROTEIN 1-RELATED"/>
    <property type="match status" value="1"/>
</dbReference>
<keyword evidence="7" id="KW-1185">Reference proteome</keyword>
<feature type="transmembrane region" description="Helical" evidence="5">
    <location>
        <begin position="80"/>
        <end position="102"/>
    </location>
</feature>
<evidence type="ECO:0000313" key="7">
    <source>
        <dbReference type="Proteomes" id="UP000002313"/>
    </source>
</evidence>
<dbReference type="GO" id="GO:0012505">
    <property type="term" value="C:endomembrane system"/>
    <property type="evidence" value="ECO:0007669"/>
    <property type="project" value="UniProtKB-SubCell"/>
</dbReference>
<protein>
    <recommendedName>
        <fullName evidence="8">FAR-17a/AIG1-like protein</fullName>
    </recommendedName>
</protein>
<dbReference type="PANTHER" id="PTHR10989:SF16">
    <property type="entry name" value="AT02829P-RELATED"/>
    <property type="match status" value="1"/>
</dbReference>
<comment type="subcellular location">
    <subcellularLocation>
        <location evidence="1">Endomembrane system</location>
        <topology evidence="1">Multi-pass membrane protein</topology>
    </subcellularLocation>
</comment>
<proteinExistence type="predicted"/>
<dbReference type="HOGENOM" id="CLU_103036_0_0_1"/>
<feature type="transmembrane region" description="Helical" evidence="5">
    <location>
        <begin position="191"/>
        <end position="211"/>
    </location>
</feature>
<dbReference type="GeneID" id="9698852"/>
<dbReference type="Pfam" id="PF04750">
    <property type="entry name" value="Far-17a_AIG1"/>
    <property type="match status" value="1"/>
</dbReference>
<reference evidence="6 7" key="1">
    <citation type="journal article" date="2010" name="Nat. Commun.">
        <title>The complete sequence of the smallest known nuclear genome from the microsporidian Encephalitozoon intestinalis.</title>
        <authorList>
            <person name="Corradi N."/>
            <person name="Pombert J.-F."/>
            <person name="Farinelli L."/>
            <person name="Didier E.S."/>
            <person name="Keeling P.J."/>
        </authorList>
    </citation>
    <scope>NUCLEOTIDE SEQUENCE [LARGE SCALE GENOMIC DNA]</scope>
    <source>
        <strain evidence="6 7">ATCC 50506</strain>
    </source>
</reference>
<keyword evidence="4 5" id="KW-0472">Membrane</keyword>
<dbReference type="AlphaFoldDB" id="E0S6A4"/>
<dbReference type="VEuPathDB" id="MicrosporidiaDB:Eint_030950"/>
<dbReference type="InterPro" id="IPR006838">
    <property type="entry name" value="ADTRP_AIG1"/>
</dbReference>
<feature type="transmembrane region" description="Helical" evidence="5">
    <location>
        <begin position="48"/>
        <end position="68"/>
    </location>
</feature>
<evidence type="ECO:0000256" key="2">
    <source>
        <dbReference type="ARBA" id="ARBA00022692"/>
    </source>
</evidence>
<organism evidence="6 7">
    <name type="scientific">Encephalitozoon intestinalis (strain ATCC 50506)</name>
    <name type="common">Microsporidian parasite</name>
    <name type="synonym">Septata intestinalis</name>
    <dbReference type="NCBI Taxonomy" id="876142"/>
    <lineage>
        <taxon>Eukaryota</taxon>
        <taxon>Fungi</taxon>
        <taxon>Fungi incertae sedis</taxon>
        <taxon>Microsporidia</taxon>
        <taxon>Unikaryonidae</taxon>
        <taxon>Encephalitozoon</taxon>
    </lineage>
</organism>
<reference evidence="6 7" key="2">
    <citation type="journal article" date="2012" name="Proc. Natl. Acad. Sci. U.S.A.">
        <title>Gain and loss of multiple functionally related, horizontally transferred genes in the reduced genomes of two microsporidian parasites.</title>
        <authorList>
            <person name="Pombert J.-F."/>
            <person name="Selman M."/>
            <person name="Burki F."/>
            <person name="Bardell F.T."/>
            <person name="Farinelli L."/>
            <person name="Solter L.F."/>
            <person name="Whitman D.W."/>
            <person name="Weiss L.M."/>
            <person name="Corradi N."/>
            <person name="Keeling P.J."/>
        </authorList>
    </citation>
    <scope>NUCLEOTIDE SEQUENCE [LARGE SCALE GENOMIC DNA]</scope>
    <source>
        <strain evidence="6 7">ATCC 50506</strain>
    </source>
</reference>